<proteinExistence type="predicted"/>
<gene>
    <name evidence="1" type="ORF">C2L65_42020</name>
</gene>
<dbReference type="InterPro" id="IPR029032">
    <property type="entry name" value="AhpD-like"/>
</dbReference>
<sequence length="96" mass="10677">MTVSTVVATVQLAQLAFYVNRTINNGLTRARALEVMTQLALYTGWSTTFTALPIVKSVVDKRRNQVFRSKSPSVRFVDHCRRGPSIGHTLTDQKPG</sequence>
<dbReference type="RefSeq" id="WP_081921207.1">
    <property type="nucleotide sequence ID" value="NZ_CP026114.1"/>
</dbReference>
<dbReference type="Gene3D" id="1.20.1290.10">
    <property type="entry name" value="AhpD-like"/>
    <property type="match status" value="1"/>
</dbReference>
<protein>
    <submittedName>
        <fullName evidence="1">Uncharacterized protein</fullName>
    </submittedName>
</protein>
<accession>A0A2I8F3S1</accession>
<dbReference type="KEGG" id="pter:C2L65_42020"/>
<name>A0A2I8F3S1_9BURK</name>
<evidence type="ECO:0000313" key="2">
    <source>
        <dbReference type="Proteomes" id="UP000243502"/>
    </source>
</evidence>
<organism evidence="1 2">
    <name type="scientific">Paraburkholderia terrae</name>
    <dbReference type="NCBI Taxonomy" id="311230"/>
    <lineage>
        <taxon>Bacteria</taxon>
        <taxon>Pseudomonadati</taxon>
        <taxon>Pseudomonadota</taxon>
        <taxon>Betaproteobacteria</taxon>
        <taxon>Burkholderiales</taxon>
        <taxon>Burkholderiaceae</taxon>
        <taxon>Paraburkholderia</taxon>
    </lineage>
</organism>
<dbReference type="OrthoDB" id="9802489at2"/>
<dbReference type="SUPFAM" id="SSF69118">
    <property type="entry name" value="AhpD-like"/>
    <property type="match status" value="1"/>
</dbReference>
<evidence type="ECO:0000313" key="1">
    <source>
        <dbReference type="EMBL" id="AUT66312.1"/>
    </source>
</evidence>
<dbReference type="Proteomes" id="UP000243502">
    <property type="component" value="Chromosome 4"/>
</dbReference>
<dbReference type="AlphaFoldDB" id="A0A2I8F3S1"/>
<reference evidence="1 2" key="1">
    <citation type="submission" date="2018-01" db="EMBL/GenBank/DDBJ databases">
        <title>Species boundaries and ecological features among Paraburkholderia terrae DSMZ17804T, P. hospita DSMZ17164T and P. caribensis DSMZ13236T.</title>
        <authorList>
            <person name="Pratama A.A."/>
        </authorList>
    </citation>
    <scope>NUCLEOTIDE SEQUENCE [LARGE SCALE GENOMIC DNA]</scope>
    <source>
        <strain evidence="1 2">DSM 17804</strain>
    </source>
</reference>
<dbReference type="EMBL" id="CP026114">
    <property type="protein sequence ID" value="AUT66312.1"/>
    <property type="molecule type" value="Genomic_DNA"/>
</dbReference>